<evidence type="ECO:0000259" key="16">
    <source>
        <dbReference type="PROSITE" id="PS50885"/>
    </source>
</evidence>
<dbReference type="CDD" id="cd12912">
    <property type="entry name" value="PDC2_MCP_like"/>
    <property type="match status" value="1"/>
</dbReference>
<dbReference type="PROSITE" id="PS50109">
    <property type="entry name" value="HIS_KIN"/>
    <property type="match status" value="1"/>
</dbReference>
<evidence type="ECO:0000256" key="7">
    <source>
        <dbReference type="ARBA" id="ARBA00022692"/>
    </source>
</evidence>
<dbReference type="InterPro" id="IPR050640">
    <property type="entry name" value="Bact_2-comp_sensor_kinase"/>
</dbReference>
<sequence>MGKGVAMLRKLSNKLLPGSISTKITFAYIWLFALLIVLLALTTYFISSNILINKSIVNMQQNLRLASEKLDMVLSQAETFAQMAITDEYVQDIISSPRSEYLAHYNDQIAIQNALFGMTEKTMIDSVIIYDQIGGIYGSGVEKDITDTSGTYMKKFSSSTASSQWVDTTLANYQREDGPRNVISLYQKFYSARTGLPIGLIQLSINEKSISQQYGNISIGKGGSIFIINRKGRIVSDDNKNRLYTSVETEPYFNWALKHQDGDIFKINGKKQIVVSRYFPKLDWIILGVVPVGEVTKDNQVLIRQFTVLSLVFIVIAAVLTHVTAKSITRPLLAMKKTVKKMKEGNMDVVFDIQSRDEIGALGAEFNKMVNRTRQLMEKIVEDEKKRKEIELAALQSQINPHFLYNTLESISALADLGRGEDIVSLVKQLAAFYRGVLSKGSPIIRVEDELNITRNYLDILKVRYGDRISSHFDVDPAVLRYRSIKLLLQPLVENAVYHGLRFKRGKGIIGVRVYSENHQLMLVVTDNGVGMQPEKLNAIMREHSAHGSGFGVKSTDERIKLHFGASYGLRISSVYGEGTTITAILPLLRMEGEHDDTDDDHR</sequence>
<dbReference type="PRINTS" id="PR00344">
    <property type="entry name" value="BCTRLSENSOR"/>
</dbReference>
<name>A0A7X3LI72_9BACL</name>
<dbReference type="PANTHER" id="PTHR34220:SF7">
    <property type="entry name" value="SENSOR HISTIDINE KINASE YPDA"/>
    <property type="match status" value="1"/>
</dbReference>
<feature type="transmembrane region" description="Helical" evidence="14">
    <location>
        <begin position="25"/>
        <end position="46"/>
    </location>
</feature>
<feature type="domain" description="HAMP" evidence="16">
    <location>
        <begin position="326"/>
        <end position="378"/>
    </location>
</feature>
<dbReference type="InterPro" id="IPR010559">
    <property type="entry name" value="Sig_transdc_His_kin_internal"/>
</dbReference>
<dbReference type="SMART" id="SM00387">
    <property type="entry name" value="HATPase_c"/>
    <property type="match status" value="1"/>
</dbReference>
<evidence type="ECO:0000256" key="13">
    <source>
        <dbReference type="ARBA" id="ARBA00023136"/>
    </source>
</evidence>
<gene>
    <name evidence="17" type="ORF">GRF59_11575</name>
</gene>
<dbReference type="Pfam" id="PF06580">
    <property type="entry name" value="His_kinase"/>
    <property type="match status" value="1"/>
</dbReference>
<dbReference type="Gene3D" id="3.30.565.10">
    <property type="entry name" value="Histidine kinase-like ATPase, C-terminal domain"/>
    <property type="match status" value="1"/>
</dbReference>
<evidence type="ECO:0000256" key="1">
    <source>
        <dbReference type="ARBA" id="ARBA00000085"/>
    </source>
</evidence>
<dbReference type="Pfam" id="PF02518">
    <property type="entry name" value="HATPase_c"/>
    <property type="match status" value="1"/>
</dbReference>
<dbReference type="Pfam" id="PF02743">
    <property type="entry name" value="dCache_1"/>
    <property type="match status" value="1"/>
</dbReference>
<protein>
    <recommendedName>
        <fullName evidence="3">histidine kinase</fullName>
        <ecNumber evidence="3">2.7.13.3</ecNumber>
    </recommendedName>
</protein>
<evidence type="ECO:0000256" key="11">
    <source>
        <dbReference type="ARBA" id="ARBA00022989"/>
    </source>
</evidence>
<dbReference type="PANTHER" id="PTHR34220">
    <property type="entry name" value="SENSOR HISTIDINE KINASE YPDA"/>
    <property type="match status" value="1"/>
</dbReference>
<evidence type="ECO:0000259" key="15">
    <source>
        <dbReference type="PROSITE" id="PS50109"/>
    </source>
</evidence>
<dbReference type="SMART" id="SM00304">
    <property type="entry name" value="HAMP"/>
    <property type="match status" value="1"/>
</dbReference>
<dbReference type="SUPFAM" id="SSF55874">
    <property type="entry name" value="ATPase domain of HSP90 chaperone/DNA topoisomerase II/histidine kinase"/>
    <property type="match status" value="1"/>
</dbReference>
<evidence type="ECO:0000256" key="14">
    <source>
        <dbReference type="SAM" id="Phobius"/>
    </source>
</evidence>
<evidence type="ECO:0000256" key="12">
    <source>
        <dbReference type="ARBA" id="ARBA00023012"/>
    </source>
</evidence>
<dbReference type="CDD" id="cd06225">
    <property type="entry name" value="HAMP"/>
    <property type="match status" value="1"/>
</dbReference>
<dbReference type="Pfam" id="PF00672">
    <property type="entry name" value="HAMP"/>
    <property type="match status" value="1"/>
</dbReference>
<dbReference type="EC" id="2.7.13.3" evidence="3"/>
<keyword evidence="4" id="KW-1003">Cell membrane</keyword>
<evidence type="ECO:0000256" key="3">
    <source>
        <dbReference type="ARBA" id="ARBA00012438"/>
    </source>
</evidence>
<keyword evidence="18" id="KW-1185">Reference proteome</keyword>
<keyword evidence="10" id="KW-0067">ATP-binding</keyword>
<reference evidence="17 18" key="1">
    <citation type="submission" date="2019-12" db="EMBL/GenBank/DDBJ databases">
        <title>Paenibacillus sp. nov., an endophytic bacterium isolated from the stem of Dendrobium.</title>
        <authorList>
            <person name="Zhao R."/>
        </authorList>
    </citation>
    <scope>NUCLEOTIDE SEQUENCE [LARGE SCALE GENOMIC DNA]</scope>
    <source>
        <strain evidence="17 18">HJL G12</strain>
    </source>
</reference>
<dbReference type="Gene3D" id="3.30.450.20">
    <property type="entry name" value="PAS domain"/>
    <property type="match status" value="1"/>
</dbReference>
<dbReference type="InterPro" id="IPR005467">
    <property type="entry name" value="His_kinase_dom"/>
</dbReference>
<dbReference type="AlphaFoldDB" id="A0A7X3LI72"/>
<evidence type="ECO:0000256" key="4">
    <source>
        <dbReference type="ARBA" id="ARBA00022475"/>
    </source>
</evidence>
<proteinExistence type="predicted"/>
<comment type="subcellular location">
    <subcellularLocation>
        <location evidence="2">Cell membrane</location>
        <topology evidence="2">Multi-pass membrane protein</topology>
    </subcellularLocation>
</comment>
<evidence type="ECO:0000313" key="17">
    <source>
        <dbReference type="EMBL" id="MWV44273.1"/>
    </source>
</evidence>
<accession>A0A7X3LI72</accession>
<dbReference type="InterPro" id="IPR004358">
    <property type="entry name" value="Sig_transdc_His_kin-like_C"/>
</dbReference>
<dbReference type="InterPro" id="IPR033479">
    <property type="entry name" value="dCache_1"/>
</dbReference>
<dbReference type="InterPro" id="IPR003660">
    <property type="entry name" value="HAMP_dom"/>
</dbReference>
<comment type="caution">
    <text evidence="17">The sequence shown here is derived from an EMBL/GenBank/DDBJ whole genome shotgun (WGS) entry which is preliminary data.</text>
</comment>
<dbReference type="GO" id="GO:0005524">
    <property type="term" value="F:ATP binding"/>
    <property type="evidence" value="ECO:0007669"/>
    <property type="project" value="UniProtKB-KW"/>
</dbReference>
<keyword evidence="5" id="KW-0597">Phosphoprotein</keyword>
<evidence type="ECO:0000256" key="5">
    <source>
        <dbReference type="ARBA" id="ARBA00022553"/>
    </source>
</evidence>
<dbReference type="PROSITE" id="PS50885">
    <property type="entry name" value="HAMP"/>
    <property type="match status" value="1"/>
</dbReference>
<dbReference type="GO" id="GO:0005886">
    <property type="term" value="C:plasma membrane"/>
    <property type="evidence" value="ECO:0007669"/>
    <property type="project" value="UniProtKB-SubCell"/>
</dbReference>
<keyword evidence="11 14" id="KW-1133">Transmembrane helix</keyword>
<evidence type="ECO:0000256" key="2">
    <source>
        <dbReference type="ARBA" id="ARBA00004651"/>
    </source>
</evidence>
<evidence type="ECO:0000313" key="18">
    <source>
        <dbReference type="Proteomes" id="UP000460318"/>
    </source>
</evidence>
<feature type="transmembrane region" description="Helical" evidence="14">
    <location>
        <begin position="306"/>
        <end position="325"/>
    </location>
</feature>
<keyword evidence="13 14" id="KW-0472">Membrane</keyword>
<dbReference type="Gene3D" id="6.10.340.10">
    <property type="match status" value="1"/>
</dbReference>
<organism evidence="17 18">
    <name type="scientific">Paenibacillus dendrobii</name>
    <dbReference type="NCBI Taxonomy" id="2691084"/>
    <lineage>
        <taxon>Bacteria</taxon>
        <taxon>Bacillati</taxon>
        <taxon>Bacillota</taxon>
        <taxon>Bacilli</taxon>
        <taxon>Bacillales</taxon>
        <taxon>Paenibacillaceae</taxon>
        <taxon>Paenibacillus</taxon>
    </lineage>
</organism>
<comment type="catalytic activity">
    <reaction evidence="1">
        <text>ATP + protein L-histidine = ADP + protein N-phospho-L-histidine.</text>
        <dbReference type="EC" id="2.7.13.3"/>
    </reaction>
</comment>
<evidence type="ECO:0000256" key="8">
    <source>
        <dbReference type="ARBA" id="ARBA00022741"/>
    </source>
</evidence>
<evidence type="ECO:0000256" key="10">
    <source>
        <dbReference type="ARBA" id="ARBA00022840"/>
    </source>
</evidence>
<keyword evidence="7 14" id="KW-0812">Transmembrane</keyword>
<evidence type="ECO:0000256" key="9">
    <source>
        <dbReference type="ARBA" id="ARBA00022777"/>
    </source>
</evidence>
<keyword evidence="12" id="KW-0902">Two-component regulatory system</keyword>
<keyword evidence="6" id="KW-0808">Transferase</keyword>
<dbReference type="EMBL" id="WUBI01000001">
    <property type="protein sequence ID" value="MWV44273.1"/>
    <property type="molecule type" value="Genomic_DNA"/>
</dbReference>
<keyword evidence="8" id="KW-0547">Nucleotide-binding</keyword>
<dbReference type="Proteomes" id="UP000460318">
    <property type="component" value="Unassembled WGS sequence"/>
</dbReference>
<dbReference type="InterPro" id="IPR003594">
    <property type="entry name" value="HATPase_dom"/>
</dbReference>
<keyword evidence="9" id="KW-0418">Kinase</keyword>
<evidence type="ECO:0000256" key="6">
    <source>
        <dbReference type="ARBA" id="ARBA00022679"/>
    </source>
</evidence>
<dbReference type="InterPro" id="IPR036890">
    <property type="entry name" value="HATPase_C_sf"/>
</dbReference>
<dbReference type="SUPFAM" id="SSF158472">
    <property type="entry name" value="HAMP domain-like"/>
    <property type="match status" value="1"/>
</dbReference>
<feature type="domain" description="Histidine kinase" evidence="15">
    <location>
        <begin position="489"/>
        <end position="590"/>
    </location>
</feature>
<dbReference type="GO" id="GO:0000155">
    <property type="term" value="F:phosphorelay sensor kinase activity"/>
    <property type="evidence" value="ECO:0007669"/>
    <property type="project" value="InterPro"/>
</dbReference>